<gene>
    <name evidence="1" type="ORF">MKW98_011330</name>
</gene>
<comment type="caution">
    <text evidence="1">The sequence shown here is derived from an EMBL/GenBank/DDBJ whole genome shotgun (WGS) entry which is preliminary data.</text>
</comment>
<evidence type="ECO:0000313" key="1">
    <source>
        <dbReference type="EMBL" id="KAI3923700.1"/>
    </source>
</evidence>
<dbReference type="EMBL" id="JAJJMB010008429">
    <property type="protein sequence ID" value="KAI3923700.1"/>
    <property type="molecule type" value="Genomic_DNA"/>
</dbReference>
<dbReference type="Proteomes" id="UP001202328">
    <property type="component" value="Unassembled WGS sequence"/>
</dbReference>
<accession>A0AAD4SVQ9</accession>
<keyword evidence="2" id="KW-1185">Reference proteome</keyword>
<protein>
    <submittedName>
        <fullName evidence="1">Uncharacterized protein</fullName>
    </submittedName>
</protein>
<reference evidence="1" key="1">
    <citation type="submission" date="2022-04" db="EMBL/GenBank/DDBJ databases">
        <title>A functionally conserved STORR gene fusion in Papaver species that diverged 16.8 million years ago.</title>
        <authorList>
            <person name="Catania T."/>
        </authorList>
    </citation>
    <scope>NUCLEOTIDE SEQUENCE</scope>
    <source>
        <strain evidence="1">S-188037</strain>
    </source>
</reference>
<organism evidence="1 2">
    <name type="scientific">Papaver atlanticum</name>
    <dbReference type="NCBI Taxonomy" id="357466"/>
    <lineage>
        <taxon>Eukaryota</taxon>
        <taxon>Viridiplantae</taxon>
        <taxon>Streptophyta</taxon>
        <taxon>Embryophyta</taxon>
        <taxon>Tracheophyta</taxon>
        <taxon>Spermatophyta</taxon>
        <taxon>Magnoliopsida</taxon>
        <taxon>Ranunculales</taxon>
        <taxon>Papaveraceae</taxon>
        <taxon>Papaveroideae</taxon>
        <taxon>Papaver</taxon>
    </lineage>
</organism>
<name>A0AAD4SVQ9_9MAGN</name>
<sequence length="131" mass="14280">MFLGHWVQGGGTNTVFFLSYTPSAICSLHGCCIIQIQSGRSRLKSLVQVFETLLSYTVILRVLDTSRRAKSLLAAIIKVGDAHFGFLPAITSPLKSPPGVRNLSCSTSNDGMQNRSECNVHKGEHQFEGNL</sequence>
<proteinExistence type="predicted"/>
<dbReference type="AlphaFoldDB" id="A0AAD4SVQ9"/>
<evidence type="ECO:0000313" key="2">
    <source>
        <dbReference type="Proteomes" id="UP001202328"/>
    </source>
</evidence>